<dbReference type="Pfam" id="PF17877">
    <property type="entry name" value="Dis3l2_C_term"/>
    <property type="match status" value="1"/>
</dbReference>
<comment type="similarity">
    <text evidence="1">Belongs to the RNR ribonuclease family.</text>
</comment>
<dbReference type="InterPro" id="IPR001900">
    <property type="entry name" value="RNase_II/R"/>
</dbReference>
<dbReference type="InterPro" id="IPR050180">
    <property type="entry name" value="RNR_Ribonuclease"/>
</dbReference>
<keyword evidence="5" id="KW-1185">Reference proteome</keyword>
<dbReference type="OrthoDB" id="372421at2759"/>
<sequence length="945" mass="107820">MTHSIAVVPKCLRDKKFMMQVNKGGSCCKRYANTHKNDQKRDVHKAIFLTNKAFTARYDELTELSAQLASNLRISKSLQSKRKNTQHNGIITGKSEKQAMNFSSAMQGDTTNPMQFASSSLISWNTKLEMKDTKHNIAPKYKKPMKEKKKDTTVSDNSKIKTKNLVKDQVNTQYDDKGKYSKLTRQDTKNKTETENKSNIGNILKKNNETIYSKKIIKNDAKKKQSTRKAFKKIFSSYIPISVMKNILKKQSSNGIQYVKGNLRINPFSAKHAYLSISNEEHDLVIMGIPNRNRAFEGDLVVACVNPENLWRTLPSGEIQKTGKVVCILEKVHPRRAVGYIKKHDSLLLFYPRDHRIPLVEILPESMPPLFRDQPELFDNMMFLVNIDLWERLRAFGRILSVVGKYGEINTELTAVILENNLDLSPYHENLLKGLPGSDYILTDTDMKDREDWRHECIFTIDPVTAVDIDDAFSCKILDNGNYEIGVHISDVTHYLKFFSPLDKEVLKRATTVYLPHMTSHMLPEELCKVCSLLPGKDSLAFSVIWEMTPEAKIVKHRFAKTMIRSCCQMSYDSAQAMLNDPKKSWPEDFLDIKGDYTASLLSDIVNKLFKLSTQLQNKRFVNGALKLCKPNLRIDVDPVLSQEHGIPIPVNYHVLEKTDSNSLVEEFMLLANMTVAVQLYTAIPETALLRVHKEPKHNLYSLRDMLQKYGIHLNIETAYDLQASINRYEPENNSVTVDSMKYIAMAIVHLCSKTMARAEYICASTISLYDLKHYALNVSFYTHFTSPIRRYSDCIVHRLLNATLENKPLPEQWTIKLCSEIAANCNVKKYNAKLAYEQSTEIFFAYMVGLAGGFTTIATVLCVKEDSIEILLCDTGIKLKVKFKDIENDATLKYSADDVSTVTVNWKEPPIVQVINLFSLVHVQITKISEEFHIKATLLPPPQQ</sequence>
<accession>A0A151I8T7</accession>
<dbReference type="PROSITE" id="PS01175">
    <property type="entry name" value="RIBONUCLEASE_II"/>
    <property type="match status" value="1"/>
</dbReference>
<dbReference type="InterPro" id="IPR041505">
    <property type="entry name" value="Dis3_CSD2"/>
</dbReference>
<dbReference type="Pfam" id="PF00773">
    <property type="entry name" value="RNB"/>
    <property type="match status" value="1"/>
</dbReference>
<evidence type="ECO:0000256" key="2">
    <source>
        <dbReference type="SAM" id="MobiDB-lite"/>
    </source>
</evidence>
<keyword evidence="4" id="KW-0540">Nuclease</keyword>
<gene>
    <name evidence="4" type="ORF">ALC62_14291</name>
</gene>
<dbReference type="PANTHER" id="PTHR23355:SF9">
    <property type="entry name" value="DIS3-LIKE EXONUCLEASE 2"/>
    <property type="match status" value="1"/>
</dbReference>
<dbReference type="Gene3D" id="2.40.50.140">
    <property type="entry name" value="Nucleic acid-binding proteins"/>
    <property type="match status" value="1"/>
</dbReference>
<dbReference type="Gene3D" id="2.40.50.700">
    <property type="match status" value="1"/>
</dbReference>
<evidence type="ECO:0000313" key="4">
    <source>
        <dbReference type="EMBL" id="KYM95072.1"/>
    </source>
</evidence>
<dbReference type="KEGG" id="ccoa:108780777"/>
<evidence type="ECO:0000259" key="3">
    <source>
        <dbReference type="SMART" id="SM00955"/>
    </source>
</evidence>
<dbReference type="InterPro" id="IPR022966">
    <property type="entry name" value="RNase_II/R_CS"/>
</dbReference>
<dbReference type="PANTHER" id="PTHR23355">
    <property type="entry name" value="RIBONUCLEASE"/>
    <property type="match status" value="1"/>
</dbReference>
<dbReference type="GO" id="GO:0000175">
    <property type="term" value="F:3'-5'-RNA exonuclease activity"/>
    <property type="evidence" value="ECO:0007669"/>
    <property type="project" value="TreeGrafter"/>
</dbReference>
<dbReference type="SUPFAM" id="SSF50249">
    <property type="entry name" value="Nucleic acid-binding proteins"/>
    <property type="match status" value="2"/>
</dbReference>
<dbReference type="GO" id="GO:0010587">
    <property type="term" value="P:miRNA catabolic process"/>
    <property type="evidence" value="ECO:0007669"/>
    <property type="project" value="TreeGrafter"/>
</dbReference>
<organism evidence="4 5">
    <name type="scientific">Cyphomyrmex costatus</name>
    <dbReference type="NCBI Taxonomy" id="456900"/>
    <lineage>
        <taxon>Eukaryota</taxon>
        <taxon>Metazoa</taxon>
        <taxon>Ecdysozoa</taxon>
        <taxon>Arthropoda</taxon>
        <taxon>Hexapoda</taxon>
        <taxon>Insecta</taxon>
        <taxon>Pterygota</taxon>
        <taxon>Neoptera</taxon>
        <taxon>Endopterygota</taxon>
        <taxon>Hymenoptera</taxon>
        <taxon>Apocrita</taxon>
        <taxon>Aculeata</taxon>
        <taxon>Formicoidea</taxon>
        <taxon>Formicidae</taxon>
        <taxon>Myrmicinae</taxon>
        <taxon>Cyphomyrmex</taxon>
    </lineage>
</organism>
<dbReference type="Gene3D" id="2.40.50.690">
    <property type="match status" value="1"/>
</dbReference>
<evidence type="ECO:0000313" key="5">
    <source>
        <dbReference type="Proteomes" id="UP000078542"/>
    </source>
</evidence>
<reference evidence="4 5" key="1">
    <citation type="submission" date="2016-03" db="EMBL/GenBank/DDBJ databases">
        <title>Cyphomyrmex costatus WGS genome.</title>
        <authorList>
            <person name="Nygaard S."/>
            <person name="Hu H."/>
            <person name="Boomsma J."/>
            <person name="Zhang G."/>
        </authorList>
    </citation>
    <scope>NUCLEOTIDE SEQUENCE [LARGE SCALE GENOMIC DNA]</scope>
    <source>
        <strain evidence="4">MS0001</strain>
        <tissue evidence="4">Whole body</tissue>
    </source>
</reference>
<feature type="region of interest" description="Disordered" evidence="2">
    <location>
        <begin position="176"/>
        <end position="196"/>
    </location>
</feature>
<dbReference type="GO" id="GO:0000932">
    <property type="term" value="C:P-body"/>
    <property type="evidence" value="ECO:0007669"/>
    <property type="project" value="TreeGrafter"/>
</dbReference>
<protein>
    <submittedName>
        <fullName evidence="4">DIS3-like exonuclease 2</fullName>
    </submittedName>
</protein>
<name>A0A151I8T7_9HYME</name>
<dbReference type="InterPro" id="IPR041093">
    <property type="entry name" value="Dis3l2-like_C"/>
</dbReference>
<feature type="region of interest" description="Disordered" evidence="2">
    <location>
        <begin position="143"/>
        <end position="162"/>
    </location>
</feature>
<dbReference type="Pfam" id="PF17849">
    <property type="entry name" value="OB_Dis3"/>
    <property type="match status" value="1"/>
</dbReference>
<dbReference type="GO" id="GO:0003723">
    <property type="term" value="F:RNA binding"/>
    <property type="evidence" value="ECO:0007669"/>
    <property type="project" value="InterPro"/>
</dbReference>
<dbReference type="Proteomes" id="UP000078542">
    <property type="component" value="Unassembled WGS sequence"/>
</dbReference>
<keyword evidence="4" id="KW-0269">Exonuclease</keyword>
<feature type="domain" description="RNB" evidence="3">
    <location>
        <begin position="450"/>
        <end position="807"/>
    </location>
</feature>
<evidence type="ECO:0000256" key="1">
    <source>
        <dbReference type="RuleBase" id="RU003901"/>
    </source>
</evidence>
<proteinExistence type="inferred from homology"/>
<keyword evidence="4" id="KW-0378">Hydrolase</keyword>
<dbReference type="SMART" id="SM00955">
    <property type="entry name" value="RNB"/>
    <property type="match status" value="1"/>
</dbReference>
<dbReference type="GO" id="GO:0006402">
    <property type="term" value="P:mRNA catabolic process"/>
    <property type="evidence" value="ECO:0007669"/>
    <property type="project" value="TreeGrafter"/>
</dbReference>
<dbReference type="InterPro" id="IPR012340">
    <property type="entry name" value="NA-bd_OB-fold"/>
</dbReference>
<dbReference type="EMBL" id="KQ978331">
    <property type="protein sequence ID" value="KYM95072.1"/>
    <property type="molecule type" value="Genomic_DNA"/>
</dbReference>
<dbReference type="STRING" id="456900.A0A151I8T7"/>
<dbReference type="AlphaFoldDB" id="A0A151I8T7"/>